<accession>A0A1F4VE64</accession>
<keyword evidence="1" id="KW-0175">Coiled coil</keyword>
<feature type="region of interest" description="Disordered" evidence="2">
    <location>
        <begin position="852"/>
        <end position="879"/>
    </location>
</feature>
<evidence type="ECO:0000313" key="3">
    <source>
        <dbReference type="EMBL" id="OGC55542.1"/>
    </source>
</evidence>
<evidence type="ECO:0000313" key="4">
    <source>
        <dbReference type="Proteomes" id="UP000176504"/>
    </source>
</evidence>
<gene>
    <name evidence="3" type="ORF">A3A78_01135</name>
</gene>
<name>A0A1F4VE64_UNCKA</name>
<evidence type="ECO:0000256" key="2">
    <source>
        <dbReference type="SAM" id="MobiDB-lite"/>
    </source>
</evidence>
<proteinExistence type="predicted"/>
<dbReference type="Proteomes" id="UP000176504">
    <property type="component" value="Unassembled WGS sequence"/>
</dbReference>
<protein>
    <submittedName>
        <fullName evidence="3">Uncharacterized protein</fullName>
    </submittedName>
</protein>
<evidence type="ECO:0000256" key="1">
    <source>
        <dbReference type="SAM" id="Coils"/>
    </source>
</evidence>
<feature type="coiled-coil region" evidence="1">
    <location>
        <begin position="677"/>
        <end position="711"/>
    </location>
</feature>
<reference evidence="3 4" key="1">
    <citation type="journal article" date="2016" name="Nat. Commun.">
        <title>Thousands of microbial genomes shed light on interconnected biogeochemical processes in an aquifer system.</title>
        <authorList>
            <person name="Anantharaman K."/>
            <person name="Brown C.T."/>
            <person name="Hug L.A."/>
            <person name="Sharon I."/>
            <person name="Castelle C.J."/>
            <person name="Probst A.J."/>
            <person name="Thomas B.C."/>
            <person name="Singh A."/>
            <person name="Wilkins M.J."/>
            <person name="Karaoz U."/>
            <person name="Brodie E.L."/>
            <person name="Williams K.H."/>
            <person name="Hubbard S.S."/>
            <person name="Banfield J.F."/>
        </authorList>
    </citation>
    <scope>NUCLEOTIDE SEQUENCE [LARGE SCALE GENOMIC DNA]</scope>
</reference>
<dbReference type="EMBL" id="MEVI01000002">
    <property type="protein sequence ID" value="OGC55542.1"/>
    <property type="molecule type" value="Genomic_DNA"/>
</dbReference>
<dbReference type="AlphaFoldDB" id="A0A1F4VE64"/>
<sequence length="895" mass="101625">MSGEIVTLETREGKNPGEAVASYGRCIVFLPSGTPVNKTVRVELEEITTKKDGRGRTMYRGKPAPPLYTERWKDLGNGMIGLVTIATDWLFNESEEGVRDERPIQERNGTPFYRRTYTLVWGADLSSSILEEHQIRVTPLEREKVSFRGELAWEKTGEREEALPVIINQLTKLVVQDRGDWYFHRLDPVYDPAWKVVLSVRYLPAWYQTELESAYPPCPCGRKRRDLQVWDSYPKCETCRHEETCGRCGKDCSGWGDTREGKYPWWIQGRMICGNCLRYEKAEQIIAEKFQMEKRLEVADMAKLLLSVDALPREAGEVILASTLDHLESEWDRDHLVKEWKDFAFYYFTEKGVFGSKFSPAALTVLQFLPQAVGNQLVELVAWLGGYVRVGDCEKKGDFYYDSQVKGKSEVELPSLTEHDFMAEKSLAIRLRGSEAGRLAALGGYQNLVEKLGKDSEQARAVAGILQAKKQDYAAALEKIRECEEILSEAESGRILLNFSGHFRWMGDNEQSDLWVIGPDGEEVEPSGTDYRKRYTSEGVKRWEMVGPEMLALRWSRWQVDNRFDESWEVVKLPASGITGIQTIKARELEPHERFRGEGTGFDLSYVGNVTIHVSREEREDPIRSFKPASGEEETTVWPCEVYGWDPEIVGDDYDPDFNGWCYSSTSPEVTKRRKAIKAAEEEIGQLEWALRDLERSRNETATEVDQAEAAAIERLSSAYGLMPVEDGAAFEVTFITGEQGSRDESNFIAGPFFDEASGTWVKLIADPYTRTQAKTGVRCYARVRAKNSTQLHLFEYQGNNPEGPNGRGGRKVRIYGYFAIPIYGPKDYEEEIAKTRLELATARQKLEEIKAFPIPSGTRKAKPEKPPFYTEGGEEGETSMSAAFKKALQDNAEE</sequence>
<comment type="caution">
    <text evidence="3">The sequence shown here is derived from an EMBL/GenBank/DDBJ whole genome shotgun (WGS) entry which is preliminary data.</text>
</comment>
<organism evidence="3 4">
    <name type="scientific">candidate division WWE3 bacterium RIFCSPLOWO2_01_FULL_41_18</name>
    <dbReference type="NCBI Taxonomy" id="1802625"/>
    <lineage>
        <taxon>Bacteria</taxon>
        <taxon>Katanobacteria</taxon>
    </lineage>
</organism>